<reference evidence="2 3" key="1">
    <citation type="journal article" date="2016" name="Nat. Commun.">
        <title>Thousands of microbial genomes shed light on interconnected biogeochemical processes in an aquifer system.</title>
        <authorList>
            <person name="Anantharaman K."/>
            <person name="Brown C.T."/>
            <person name="Hug L.A."/>
            <person name="Sharon I."/>
            <person name="Castelle C.J."/>
            <person name="Probst A.J."/>
            <person name="Thomas B.C."/>
            <person name="Singh A."/>
            <person name="Wilkins M.J."/>
            <person name="Karaoz U."/>
            <person name="Brodie E.L."/>
            <person name="Williams K.H."/>
            <person name="Hubbard S.S."/>
            <person name="Banfield J.F."/>
        </authorList>
    </citation>
    <scope>NUCLEOTIDE SEQUENCE [LARGE SCALE GENOMIC DNA]</scope>
</reference>
<evidence type="ECO:0000313" key="2">
    <source>
        <dbReference type="EMBL" id="OGD85693.1"/>
    </source>
</evidence>
<feature type="region of interest" description="Disordered" evidence="1">
    <location>
        <begin position="29"/>
        <end position="51"/>
    </location>
</feature>
<dbReference type="Proteomes" id="UP000176317">
    <property type="component" value="Unassembled WGS sequence"/>
</dbReference>
<dbReference type="EMBL" id="MFAT01000058">
    <property type="protein sequence ID" value="OGD85693.1"/>
    <property type="molecule type" value="Genomic_DNA"/>
</dbReference>
<gene>
    <name evidence="2" type="ORF">A2164_01440</name>
</gene>
<accession>A0A1F5G1D3</accession>
<comment type="caution">
    <text evidence="2">The sequence shown here is derived from an EMBL/GenBank/DDBJ whole genome shotgun (WGS) entry which is preliminary data.</text>
</comment>
<proteinExistence type="predicted"/>
<evidence type="ECO:0000256" key="1">
    <source>
        <dbReference type="SAM" id="MobiDB-lite"/>
    </source>
</evidence>
<dbReference type="AlphaFoldDB" id="A0A1F5G1D3"/>
<organism evidence="2 3">
    <name type="scientific">Candidatus Curtissbacteria bacterium RBG_13_35_7</name>
    <dbReference type="NCBI Taxonomy" id="1797705"/>
    <lineage>
        <taxon>Bacteria</taxon>
        <taxon>Candidatus Curtissiibacteriota</taxon>
    </lineage>
</organism>
<name>A0A1F5G1D3_9BACT</name>
<sequence>MLERRRPRNLTREYHIQRAIALDRGHWNWPHPRRPRTETLHSLGRPTPGRPDLRTISERVTDQLGQLVVPGLATRPKRAKRKHR</sequence>
<protein>
    <submittedName>
        <fullName evidence="2">Uncharacterized protein</fullName>
    </submittedName>
</protein>
<evidence type="ECO:0000313" key="3">
    <source>
        <dbReference type="Proteomes" id="UP000176317"/>
    </source>
</evidence>